<protein>
    <submittedName>
        <fullName evidence="1">Uncharacterized protein</fullName>
    </submittedName>
</protein>
<accession>A0ABQ4JDJ8</accession>
<name>A0ABQ4JDJ8_9ACTN</name>
<evidence type="ECO:0000313" key="1">
    <source>
        <dbReference type="EMBL" id="GIJ28256.1"/>
    </source>
</evidence>
<gene>
    <name evidence="1" type="ORF">Vqi01_34180</name>
</gene>
<organism evidence="1 2">
    <name type="scientific">Micromonospora qiuiae</name>
    <dbReference type="NCBI Taxonomy" id="502268"/>
    <lineage>
        <taxon>Bacteria</taxon>
        <taxon>Bacillati</taxon>
        <taxon>Actinomycetota</taxon>
        <taxon>Actinomycetes</taxon>
        <taxon>Micromonosporales</taxon>
        <taxon>Micromonosporaceae</taxon>
        <taxon>Micromonospora</taxon>
    </lineage>
</organism>
<evidence type="ECO:0000313" key="2">
    <source>
        <dbReference type="Proteomes" id="UP000653076"/>
    </source>
</evidence>
<keyword evidence="2" id="KW-1185">Reference proteome</keyword>
<sequence>MDLVGGRVLADVGHLLRDVWFENHGLPADVGASPPLAREPAARQPPVVLVNCCHHTPSLVRCFGGHVLSVIEGSDSRLFGMPTTLTLSPPISGASDGPFR</sequence>
<comment type="caution">
    <text evidence="1">The sequence shown here is derived from an EMBL/GenBank/DDBJ whole genome shotgun (WGS) entry which is preliminary data.</text>
</comment>
<dbReference type="EMBL" id="BOPC01000045">
    <property type="protein sequence ID" value="GIJ28256.1"/>
    <property type="molecule type" value="Genomic_DNA"/>
</dbReference>
<proteinExistence type="predicted"/>
<dbReference type="Proteomes" id="UP000653076">
    <property type="component" value="Unassembled WGS sequence"/>
</dbReference>
<reference evidence="1 2" key="1">
    <citation type="submission" date="2021-01" db="EMBL/GenBank/DDBJ databases">
        <title>Whole genome shotgun sequence of Verrucosispora qiuiae NBRC 106684.</title>
        <authorList>
            <person name="Komaki H."/>
            <person name="Tamura T."/>
        </authorList>
    </citation>
    <scope>NUCLEOTIDE SEQUENCE [LARGE SCALE GENOMIC DNA]</scope>
    <source>
        <strain evidence="1 2">NBRC 106684</strain>
    </source>
</reference>